<name>A0A4R6K993_9ACTN</name>
<dbReference type="CDD" id="cd00085">
    <property type="entry name" value="HNHc"/>
    <property type="match status" value="1"/>
</dbReference>
<dbReference type="InterPro" id="IPR003615">
    <property type="entry name" value="HNH_nuc"/>
</dbReference>
<feature type="domain" description="HNH nuclease" evidence="3">
    <location>
        <begin position="381"/>
        <end position="431"/>
    </location>
</feature>
<dbReference type="Proteomes" id="UP000295388">
    <property type="component" value="Unassembled WGS sequence"/>
</dbReference>
<dbReference type="RefSeq" id="WP_133802748.1">
    <property type="nucleotide sequence ID" value="NZ_SNWQ01000013.1"/>
</dbReference>
<feature type="region of interest" description="Disordered" evidence="2">
    <location>
        <begin position="90"/>
        <end position="137"/>
    </location>
</feature>
<feature type="compositionally biased region" description="Low complexity" evidence="2">
    <location>
        <begin position="575"/>
        <end position="584"/>
    </location>
</feature>
<reference evidence="4 5" key="1">
    <citation type="submission" date="2019-03" db="EMBL/GenBank/DDBJ databases">
        <title>Genomic Encyclopedia of Type Strains, Phase III (KMG-III): the genomes of soil and plant-associated and newly described type strains.</title>
        <authorList>
            <person name="Whitman W."/>
        </authorList>
    </citation>
    <scope>NUCLEOTIDE SEQUENCE [LARGE SCALE GENOMIC DNA]</scope>
    <source>
        <strain evidence="4 5">VKM Ac-2527</strain>
    </source>
</reference>
<dbReference type="GO" id="GO:0004519">
    <property type="term" value="F:endonuclease activity"/>
    <property type="evidence" value="ECO:0007669"/>
    <property type="project" value="UniProtKB-KW"/>
</dbReference>
<feature type="compositionally biased region" description="Low complexity" evidence="2">
    <location>
        <begin position="454"/>
        <end position="469"/>
    </location>
</feature>
<dbReference type="GO" id="GO:0003676">
    <property type="term" value="F:nucleic acid binding"/>
    <property type="evidence" value="ECO:0007669"/>
    <property type="project" value="InterPro"/>
</dbReference>
<evidence type="ECO:0000259" key="3">
    <source>
        <dbReference type="SMART" id="SM00507"/>
    </source>
</evidence>
<feature type="compositionally biased region" description="Pro residues" evidence="2">
    <location>
        <begin position="631"/>
        <end position="640"/>
    </location>
</feature>
<keyword evidence="4" id="KW-0255">Endonuclease</keyword>
<dbReference type="Pfam" id="PF02720">
    <property type="entry name" value="DUF222"/>
    <property type="match status" value="1"/>
</dbReference>
<keyword evidence="5" id="KW-1185">Reference proteome</keyword>
<accession>A0A4R6K993</accession>
<dbReference type="EMBL" id="SNWQ01000013">
    <property type="protein sequence ID" value="TDO45419.1"/>
    <property type="molecule type" value="Genomic_DNA"/>
</dbReference>
<keyword evidence="4" id="KW-0540">Nuclease</keyword>
<dbReference type="Gene3D" id="1.10.30.50">
    <property type="match status" value="1"/>
</dbReference>
<dbReference type="OrthoDB" id="5170592at2"/>
<dbReference type="GO" id="GO:0008270">
    <property type="term" value="F:zinc ion binding"/>
    <property type="evidence" value="ECO:0007669"/>
    <property type="project" value="InterPro"/>
</dbReference>
<feature type="region of interest" description="Disordered" evidence="2">
    <location>
        <begin position="451"/>
        <end position="653"/>
    </location>
</feature>
<dbReference type="InterPro" id="IPR003870">
    <property type="entry name" value="DUF222"/>
</dbReference>
<evidence type="ECO:0000256" key="1">
    <source>
        <dbReference type="ARBA" id="ARBA00023450"/>
    </source>
</evidence>
<feature type="compositionally biased region" description="Low complexity" evidence="2">
    <location>
        <begin position="113"/>
        <end position="130"/>
    </location>
</feature>
<evidence type="ECO:0000256" key="2">
    <source>
        <dbReference type="SAM" id="MobiDB-lite"/>
    </source>
</evidence>
<organism evidence="4 5">
    <name type="scientific">Kribbella caucasensis</name>
    <dbReference type="NCBI Taxonomy" id="2512215"/>
    <lineage>
        <taxon>Bacteria</taxon>
        <taxon>Bacillati</taxon>
        <taxon>Actinomycetota</taxon>
        <taxon>Actinomycetes</taxon>
        <taxon>Propionibacteriales</taxon>
        <taxon>Kribbellaceae</taxon>
        <taxon>Kribbella</taxon>
    </lineage>
</organism>
<evidence type="ECO:0000313" key="5">
    <source>
        <dbReference type="Proteomes" id="UP000295388"/>
    </source>
</evidence>
<protein>
    <submittedName>
        <fullName evidence="4">HNH endonuclease</fullName>
    </submittedName>
</protein>
<comment type="caution">
    <text evidence="4">The sequence shown here is derived from an EMBL/GenBank/DDBJ whole genome shotgun (WGS) entry which is preliminary data.</text>
</comment>
<dbReference type="Pfam" id="PF01844">
    <property type="entry name" value="HNH"/>
    <property type="match status" value="1"/>
</dbReference>
<evidence type="ECO:0000313" key="4">
    <source>
        <dbReference type="EMBL" id="TDO45419.1"/>
    </source>
</evidence>
<sequence length="653" mass="67885">MDRWYERPAWSMTGSEKLTALDQLQADLTRLSTRRLELLASLDTDGYAAEIGAGNTIDLIAIRHRLDAAAVRRDLKLAHALPKYAAVSTALHTDPTTTDRDAETPAPGEETAPDAQPATDTAAHANAAATEQDGQAVPTNAIAAADADGAGADADSADEAEQDGPLVLHLGQAAVIVDALDKIPSSARVSVESLRFAEEQMVKAAQVLPPGELRKLGREVRNRLDTDGPEPAEKRAAANERLWLKRTDDGIKFGGFLAGDNAELLQTMVFANSKPHKTPDGQRDPRSRGKLQADGLTDILHTAAATGAAPAHGGIKPHITVTISLADLLAGTGTGDLAHGGTLSAAAIRRLACDAGIIPLVLGANSEPLDVGTEERFVNRAMRRALNARDKGCIVCGAPPAMCEAHHIVHWANGGPTTVENLALLCKRHHIDVHHGHWTIEMVNGHPVLSRPGWATPTPTRTPSPTRTPAAPPDPWAASLPDAPPAPRQRGGSPEPSPAAGSAESSGRAAGPSASTGVSPSGGPAGCPDPWADEPATPPGTDTAGQHVPSTHTAEPHLAGTGPTSPDPWSDDDATAPATASGTGHVITRPPGRSVNPLGESPHPLGDTARPLDNPILEQLRREFANHPDPWADPPAPPQAPADRQPDASGVNP</sequence>
<gene>
    <name evidence="4" type="ORF">EV643_113192</name>
</gene>
<feature type="compositionally biased region" description="Low complexity" evidence="2">
    <location>
        <begin position="490"/>
        <end position="515"/>
    </location>
</feature>
<comment type="similarity">
    <text evidence="1">Belongs to the Rv1128c/1148c/1588c/1702c/1945/3466 family.</text>
</comment>
<proteinExistence type="inferred from homology"/>
<dbReference type="InterPro" id="IPR002711">
    <property type="entry name" value="HNH"/>
</dbReference>
<dbReference type="AlphaFoldDB" id="A0A4R6K993"/>
<dbReference type="SMART" id="SM00507">
    <property type="entry name" value="HNHc"/>
    <property type="match status" value="1"/>
</dbReference>
<keyword evidence="4" id="KW-0378">Hydrolase</keyword>